<keyword evidence="3" id="KW-1185">Reference proteome</keyword>
<feature type="compositionally biased region" description="Basic residues" evidence="1">
    <location>
        <begin position="74"/>
        <end position="89"/>
    </location>
</feature>
<reference evidence="2 3" key="1">
    <citation type="submission" date="2024-04" db="EMBL/GenBank/DDBJ databases">
        <authorList>
            <person name="Fracassetti M."/>
        </authorList>
    </citation>
    <scope>NUCLEOTIDE SEQUENCE [LARGE SCALE GENOMIC DNA]</scope>
</reference>
<feature type="region of interest" description="Disordered" evidence="1">
    <location>
        <begin position="1"/>
        <end position="28"/>
    </location>
</feature>
<gene>
    <name evidence="2" type="ORF">LTRI10_LOCUS31808</name>
</gene>
<feature type="compositionally biased region" description="Polar residues" evidence="1">
    <location>
        <begin position="17"/>
        <end position="28"/>
    </location>
</feature>
<dbReference type="Proteomes" id="UP001497516">
    <property type="component" value="Chromosome 5"/>
</dbReference>
<dbReference type="EMBL" id="OZ034818">
    <property type="protein sequence ID" value="CAL1391061.1"/>
    <property type="molecule type" value="Genomic_DNA"/>
</dbReference>
<feature type="region of interest" description="Disordered" evidence="1">
    <location>
        <begin position="40"/>
        <end position="90"/>
    </location>
</feature>
<protein>
    <submittedName>
        <fullName evidence="2">Uncharacterized protein</fullName>
    </submittedName>
</protein>
<dbReference type="AlphaFoldDB" id="A0AAV2EYK3"/>
<evidence type="ECO:0000313" key="3">
    <source>
        <dbReference type="Proteomes" id="UP001497516"/>
    </source>
</evidence>
<name>A0AAV2EYK3_9ROSI</name>
<feature type="compositionally biased region" description="Polar residues" evidence="1">
    <location>
        <begin position="1"/>
        <end position="10"/>
    </location>
</feature>
<proteinExistence type="predicted"/>
<evidence type="ECO:0000256" key="1">
    <source>
        <dbReference type="SAM" id="MobiDB-lite"/>
    </source>
</evidence>
<evidence type="ECO:0000313" key="2">
    <source>
        <dbReference type="EMBL" id="CAL1391061.1"/>
    </source>
</evidence>
<sequence length="129" mass="14814">MLTDRSSTSMVVAKAGATSSSRQTQKQRYTTSMLTSLFRLQPNLLRRSPKARTMTTNRRLMKKKLKPTGTPTTKKLKATRMPPTKKKREMMKTCTNYPSSLRLTPIIDPQNRFSCFAGFLENDRRGWPL</sequence>
<accession>A0AAV2EYK3</accession>
<organism evidence="2 3">
    <name type="scientific">Linum trigynum</name>
    <dbReference type="NCBI Taxonomy" id="586398"/>
    <lineage>
        <taxon>Eukaryota</taxon>
        <taxon>Viridiplantae</taxon>
        <taxon>Streptophyta</taxon>
        <taxon>Embryophyta</taxon>
        <taxon>Tracheophyta</taxon>
        <taxon>Spermatophyta</taxon>
        <taxon>Magnoliopsida</taxon>
        <taxon>eudicotyledons</taxon>
        <taxon>Gunneridae</taxon>
        <taxon>Pentapetalae</taxon>
        <taxon>rosids</taxon>
        <taxon>fabids</taxon>
        <taxon>Malpighiales</taxon>
        <taxon>Linaceae</taxon>
        <taxon>Linum</taxon>
    </lineage>
</organism>